<accession>A0AAN0K9G7</accession>
<dbReference type="EMBL" id="AP028056">
    <property type="protein sequence ID" value="BEH03426.1"/>
    <property type="molecule type" value="Genomic_DNA"/>
</dbReference>
<dbReference type="Pfam" id="PF21853">
    <property type="entry name" value="DUF6912"/>
    <property type="match status" value="1"/>
</dbReference>
<sequence>MTERVLVCVPVDTDQARQIARGHRIDDPLQAFTAGPLLYETFGLQPSDDEEAEYATLLLAGLWGLIHHGQRLVLTAMVDPQTLSPGEETPNGGVTLAGLGAGSVEAWFSDDDQAPIEAVCAAVGGLELDEAWELPEVAALHADHDLAWHSVTELPEE</sequence>
<dbReference type="InterPro" id="IPR054206">
    <property type="entry name" value="DUF6912"/>
</dbReference>
<evidence type="ECO:0000313" key="1">
    <source>
        <dbReference type="EMBL" id="BEH03426.1"/>
    </source>
</evidence>
<keyword evidence="2" id="KW-1185">Reference proteome</keyword>
<evidence type="ECO:0000313" key="2">
    <source>
        <dbReference type="Proteomes" id="UP001431656"/>
    </source>
</evidence>
<dbReference type="RefSeq" id="WP_286265909.1">
    <property type="nucleotide sequence ID" value="NZ_AP028056.1"/>
</dbReference>
<proteinExistence type="predicted"/>
<organism evidence="1 2">
    <name type="scientific">Brooklawnia propionicigenes</name>
    <dbReference type="NCBI Taxonomy" id="3041175"/>
    <lineage>
        <taxon>Bacteria</taxon>
        <taxon>Bacillati</taxon>
        <taxon>Actinomycetota</taxon>
        <taxon>Actinomycetes</taxon>
        <taxon>Propionibacteriales</taxon>
        <taxon>Propionibacteriaceae</taxon>
        <taxon>Brooklawnia</taxon>
    </lineage>
</organism>
<protein>
    <submittedName>
        <fullName evidence="1">Uncharacterized protein</fullName>
    </submittedName>
</protein>
<name>A0AAN0K9G7_9ACTN</name>
<dbReference type="KEGG" id="broo:brsh051_27070"/>
<dbReference type="Proteomes" id="UP001431656">
    <property type="component" value="Chromosome"/>
</dbReference>
<gene>
    <name evidence="1" type="ORF">brsh051_27070</name>
</gene>
<reference evidence="1" key="1">
    <citation type="journal article" date="2024" name="Int. J. Syst. Evol. Microbiol.">
        <title>Brooklawnia propionicigenes sp. nov., a facultatively anaerobic, propionate-producing bacterium isolated from a methanogenic reactor treating waste from cattle farms.</title>
        <authorList>
            <person name="Akita Y."/>
            <person name="Ueki A."/>
            <person name="Tonouchi A."/>
            <person name="Sugawara Y."/>
            <person name="Honma S."/>
            <person name="Kaku N."/>
            <person name="Ueki K."/>
        </authorList>
    </citation>
    <scope>NUCLEOTIDE SEQUENCE</scope>
    <source>
        <strain evidence="1">SH051</strain>
    </source>
</reference>
<dbReference type="AlphaFoldDB" id="A0AAN0K9G7"/>